<dbReference type="InterPro" id="IPR002848">
    <property type="entry name" value="Translin_fam"/>
</dbReference>
<protein>
    <recommendedName>
        <fullName evidence="3">Translin</fullName>
    </recommendedName>
</protein>
<dbReference type="PANTHER" id="PTHR10741">
    <property type="entry name" value="TRANSLIN AND TRANSLIN ASSOCIATED PROTEIN X"/>
    <property type="match status" value="1"/>
</dbReference>
<comment type="caution">
    <text evidence="1">The sequence shown here is derived from an EMBL/GenBank/DDBJ whole genome shotgun (WGS) entry which is preliminary data.</text>
</comment>
<proteinExistence type="predicted"/>
<dbReference type="Proteomes" id="UP000034137">
    <property type="component" value="Unassembled WGS sequence"/>
</dbReference>
<evidence type="ECO:0008006" key="3">
    <source>
        <dbReference type="Google" id="ProtNLM"/>
    </source>
</evidence>
<reference evidence="1 2" key="1">
    <citation type="journal article" date="2015" name="Nature">
        <title>rRNA introns, odd ribosomes, and small enigmatic genomes across a large radiation of phyla.</title>
        <authorList>
            <person name="Brown C.T."/>
            <person name="Hug L.A."/>
            <person name="Thomas B.C."/>
            <person name="Sharon I."/>
            <person name="Castelle C.J."/>
            <person name="Singh A."/>
            <person name="Wilkins M.J."/>
            <person name="Williams K.H."/>
            <person name="Banfield J.F."/>
        </authorList>
    </citation>
    <scope>NUCLEOTIDE SEQUENCE [LARGE SCALE GENOMIC DNA]</scope>
</reference>
<dbReference type="Pfam" id="PF01997">
    <property type="entry name" value="Translin"/>
    <property type="match status" value="1"/>
</dbReference>
<evidence type="ECO:0000313" key="2">
    <source>
        <dbReference type="Proteomes" id="UP000034137"/>
    </source>
</evidence>
<dbReference type="AlphaFoldDB" id="A0A0G0PZ19"/>
<accession>A0A0G0PZ19</accession>
<dbReference type="GO" id="GO:0043565">
    <property type="term" value="F:sequence-specific DNA binding"/>
    <property type="evidence" value="ECO:0007669"/>
    <property type="project" value="InterPro"/>
</dbReference>
<dbReference type="Gene3D" id="1.20.58.2140">
    <property type="match status" value="1"/>
</dbReference>
<name>A0A0G0PZ19_9BACT</name>
<dbReference type="InterPro" id="IPR036081">
    <property type="entry name" value="Translin_sf"/>
</dbReference>
<dbReference type="SUPFAM" id="SSF74784">
    <property type="entry name" value="Translin"/>
    <property type="match status" value="1"/>
</dbReference>
<evidence type="ECO:0000313" key="1">
    <source>
        <dbReference type="EMBL" id="KKR33173.1"/>
    </source>
</evidence>
<dbReference type="EMBL" id="LBXO01000013">
    <property type="protein sequence ID" value="KKR33173.1"/>
    <property type="molecule type" value="Genomic_DNA"/>
</dbReference>
<gene>
    <name evidence="1" type="ORF">UT64_C0013G0005</name>
</gene>
<sequence length="190" mass="22042">MLNKKIFDNLKKDYYYFNQSRREVIGRSSDALHKSKISIFTMHRGQLKEAGIILKEVEKALTSLEPVFKKSLGLRYEGSYKAALEEYVEAKMLYKIISEKQLTLIKEVKVDFDSYLAGLCDTTGELVRLAIKEATNGNVKEVENIKEIITDIMGELVEFNLTSYLRTKYDQAKGNLRKIEQMVYEIKLRH</sequence>
<dbReference type="CDD" id="cd14820">
    <property type="entry name" value="TRAX"/>
    <property type="match status" value="1"/>
</dbReference>
<organism evidence="1 2">
    <name type="scientific">Candidatus Falkowbacteria bacterium GW2011_GWF2_39_8</name>
    <dbReference type="NCBI Taxonomy" id="1618642"/>
    <lineage>
        <taxon>Bacteria</taxon>
        <taxon>Candidatus Falkowiibacteriota</taxon>
    </lineage>
</organism>